<dbReference type="Proteomes" id="UP001060215">
    <property type="component" value="Chromosome 8"/>
</dbReference>
<proteinExistence type="predicted"/>
<dbReference type="EMBL" id="CM045765">
    <property type="protein sequence ID" value="KAI8000942.1"/>
    <property type="molecule type" value="Genomic_DNA"/>
</dbReference>
<keyword evidence="2" id="KW-1185">Reference proteome</keyword>
<sequence length="105" mass="12115">MIKPAFVIPDQVNCAVIRYHSRRVTCLEFHPTRNNILLSGDKKGQLGVWDYCKVHEKIVYGNIHGCILDNMNSTPQMMEQDISDPQMEPSVTLIWRSNFIIIDEP</sequence>
<protein>
    <submittedName>
        <fullName evidence="1">Protein DAMAGED DNA-BINDING 2</fullName>
    </submittedName>
</protein>
<name>A0ACC0GKH5_9ERIC</name>
<evidence type="ECO:0000313" key="2">
    <source>
        <dbReference type="Proteomes" id="UP001060215"/>
    </source>
</evidence>
<reference evidence="1 2" key="1">
    <citation type="journal article" date="2022" name="Plant J.">
        <title>Chromosome-level genome of Camellia lanceoleosa provides a valuable resource for understanding genome evolution and self-incompatibility.</title>
        <authorList>
            <person name="Gong W."/>
            <person name="Xiao S."/>
            <person name="Wang L."/>
            <person name="Liao Z."/>
            <person name="Chang Y."/>
            <person name="Mo W."/>
            <person name="Hu G."/>
            <person name="Li W."/>
            <person name="Zhao G."/>
            <person name="Zhu H."/>
            <person name="Hu X."/>
            <person name="Ji K."/>
            <person name="Xiang X."/>
            <person name="Song Q."/>
            <person name="Yuan D."/>
            <person name="Jin S."/>
            <person name="Zhang L."/>
        </authorList>
    </citation>
    <scope>NUCLEOTIDE SEQUENCE [LARGE SCALE GENOMIC DNA]</scope>
    <source>
        <strain evidence="1">SQ_2022a</strain>
    </source>
</reference>
<comment type="caution">
    <text evidence="1">The sequence shown here is derived from an EMBL/GenBank/DDBJ whole genome shotgun (WGS) entry which is preliminary data.</text>
</comment>
<accession>A0ACC0GKH5</accession>
<evidence type="ECO:0000313" key="1">
    <source>
        <dbReference type="EMBL" id="KAI8000942.1"/>
    </source>
</evidence>
<gene>
    <name evidence="1" type="ORF">LOK49_LG09G02460</name>
</gene>
<keyword evidence="1" id="KW-0238">DNA-binding</keyword>
<organism evidence="1 2">
    <name type="scientific">Camellia lanceoleosa</name>
    <dbReference type="NCBI Taxonomy" id="1840588"/>
    <lineage>
        <taxon>Eukaryota</taxon>
        <taxon>Viridiplantae</taxon>
        <taxon>Streptophyta</taxon>
        <taxon>Embryophyta</taxon>
        <taxon>Tracheophyta</taxon>
        <taxon>Spermatophyta</taxon>
        <taxon>Magnoliopsida</taxon>
        <taxon>eudicotyledons</taxon>
        <taxon>Gunneridae</taxon>
        <taxon>Pentapetalae</taxon>
        <taxon>asterids</taxon>
        <taxon>Ericales</taxon>
        <taxon>Theaceae</taxon>
        <taxon>Camellia</taxon>
    </lineage>
</organism>